<evidence type="ECO:0008006" key="10">
    <source>
        <dbReference type="Google" id="ProtNLM"/>
    </source>
</evidence>
<dbReference type="Pfam" id="PF00270">
    <property type="entry name" value="DEAD"/>
    <property type="match status" value="1"/>
</dbReference>
<dbReference type="GO" id="GO:0005737">
    <property type="term" value="C:cytoplasm"/>
    <property type="evidence" value="ECO:0007669"/>
    <property type="project" value="TreeGrafter"/>
</dbReference>
<dbReference type="InterPro" id="IPR011545">
    <property type="entry name" value="DEAD/DEAH_box_helicase_dom"/>
</dbReference>
<dbReference type="InterPro" id="IPR027417">
    <property type="entry name" value="P-loop_NTPase"/>
</dbReference>
<sequence>MDLEKFDELDQDLWQATKSTSFTPTEALEHLDRTWYISATRRARWMDLLGDYAGSESFVIDGESVLQNVLDDVLLAIGRDGEVSFQILHAYEILERTLEKFTARSAQIEIVFWKVNSHATMKTGEALFVVSSRVLARQLLLKHIDKLGLPVHTFESLTDPAWIHYNASKKASILNVPYIPTDVYPQPMFVMTNDGGVLDGIQPRLAAERTLMQRMFIYDLLSGGLPIALLRGAEYRDSKILSFVFEQSRDLHTRKDLTPALLEAIDSSSRRLDETKDDIFTQLDSRVPGTDVASPTKQDQYTDLLVQITRLLMQPGTTYPLELLPISSSIGASTFASVEQIWSNAGSAARIDLDHFVDQFLPQWVLPEVPTSPSPAQETFQLLPFDNEVFNSALSLVNAPVCDVAPVQHATHLDFGPGTLFSDTRHWHNQKAILPSHLGGVSPRPLDVRVQRRILRQNQRFMTTMQDQAATLTGAAGGILHQIVIVPVGSSNNTVSTAQPRHFQTQKPKKQPKLSSADKLRLKIAEEKTTRRMNESEIWWKQQLDLMAQLSTVQKIKQMEALSRNKRANERLIGGEMSLFRIHLQLLSWIDEPQAASASTRDTYTVAVMRMIKEMVDRRLITTTIRAALSTVLQALGFGPAYVTSMLVANDPDAPLQFKFVKLIRSKTKAPYHDFMHIVEHPVVWQLRLFGEYMDRSMDSAPDSRVYFQPDAWQRKVLDSIDANRSLLVVAPTSAGKTFISYYAMEKVLRESDDGILVYVAPTKALVTQIATEVYARFSKNLNGKSCWAIHTRDYRINDPQKCQILVTVPEMLAIMLLSPPLARVWTCRIKRIILDEIHSIGQQEGGAVWEQILLLAPCPIIGLSATIGSPEKFNDWLKSVQDAHGFEHDFIQFPHRYSHLRKFFYDLTRNPRAEFKDLVSHQPTARSRFLHPISLLDFGVRSLPPDLALEPRDTLSLYEALVLSSYANKEDVASLDPTAFFTSQSGLLTQKDILLYEAKLKDLVSKLIASPDAQSPNSPLYQVIRRLEDPAITLAGARLHTMPTRNAFRMNLIYLLADLNAQGELPAILFNFNRTDCEIMALQILTSLRRAEESWRSNNPEWQKKIRDWESWKLRSKERERLAEQSRRQKKDKDSEQNPGIEVSWESSFNPDDPSPQFSFIGTHTSYSNAQLDEDIRGMERWNVVSKWVLDALKRGIAIHHAGMNKRYRSLVESLFRQGFVRVVIATGTLALGINAPAKTSVFCGDSPFLTALQYRQCAGRAGRRGYDLLGNVIFYGLSMERVKRLVLSKLPSLGGNFPLTSTLAMRLLNLLEGSDNAAVAVNAYTEPSNFALVALCQQGVLHKICQQTSIISAQKDFIMLMAHLFGRRYLPQVYANKEYMELLSKKYPSRIILPPLPHAARTVLEERDQEILQIFVNCAVTHAKQQKKALGSDLILPLSKADYSGANTDSEAISSFRKHLAETAVAVNARSPFVANSGHGDNFVSIKELAETARAGLHLNEYAMPSMSAFLTHAEGDHVLNAYLYDFYIHGQVKTLAAANGIRRGDVWYLLQDFMLVLMTIKTALEQLLTSASKEGKHNDEANDNEDGVDVDSGYGTFDPAEADDGDGDADEASGFARPLEVTDDDWRVYKVVAGATAEFERKFKAMWA</sequence>
<feature type="region of interest" description="Disordered" evidence="5">
    <location>
        <begin position="1124"/>
        <end position="1153"/>
    </location>
</feature>
<reference evidence="8" key="2">
    <citation type="submission" date="2021-10" db="EMBL/GenBank/DDBJ databases">
        <title>Phylogenomics reveals ancestral predisposition of the termite-cultivated fungus Termitomyces towards a domesticated lifestyle.</title>
        <authorList>
            <person name="Auxier B."/>
            <person name="Grum-Grzhimaylo A."/>
            <person name="Cardenas M.E."/>
            <person name="Lodge J.D."/>
            <person name="Laessoe T."/>
            <person name="Pedersen O."/>
            <person name="Smith M.E."/>
            <person name="Kuyper T.W."/>
            <person name="Franco-Molano E.A."/>
            <person name="Baroni T.J."/>
            <person name="Aanen D.K."/>
        </authorList>
    </citation>
    <scope>NUCLEOTIDE SEQUENCE</scope>
    <source>
        <strain evidence="8">D49</strain>
    </source>
</reference>
<feature type="compositionally biased region" description="Acidic residues" evidence="5">
    <location>
        <begin position="1603"/>
        <end position="1614"/>
    </location>
</feature>
<dbReference type="Pfam" id="PF23002">
    <property type="entry name" value="PIN-like_DDX60"/>
    <property type="match status" value="1"/>
</dbReference>
<feature type="region of interest" description="Disordered" evidence="5">
    <location>
        <begin position="1576"/>
        <end position="1616"/>
    </location>
</feature>
<organism evidence="8 9">
    <name type="scientific">Sphagnurus paluster</name>
    <dbReference type="NCBI Taxonomy" id="117069"/>
    <lineage>
        <taxon>Eukaryota</taxon>
        <taxon>Fungi</taxon>
        <taxon>Dikarya</taxon>
        <taxon>Basidiomycota</taxon>
        <taxon>Agaricomycotina</taxon>
        <taxon>Agaricomycetes</taxon>
        <taxon>Agaricomycetidae</taxon>
        <taxon>Agaricales</taxon>
        <taxon>Tricholomatineae</taxon>
        <taxon>Lyophyllaceae</taxon>
        <taxon>Sphagnurus</taxon>
    </lineage>
</organism>
<feature type="domain" description="Helicase C-terminal" evidence="7">
    <location>
        <begin position="1172"/>
        <end position="1313"/>
    </location>
</feature>
<keyword evidence="2" id="KW-0378">Hydrolase</keyword>
<dbReference type="SUPFAM" id="SSF52540">
    <property type="entry name" value="P-loop containing nucleoside triphosphate hydrolases"/>
    <property type="match status" value="1"/>
</dbReference>
<dbReference type="InterPro" id="IPR059032">
    <property type="entry name" value="WHD_DDX60"/>
</dbReference>
<keyword evidence="1" id="KW-0547">Nucleotide-binding</keyword>
<evidence type="ECO:0000256" key="4">
    <source>
        <dbReference type="ARBA" id="ARBA00022840"/>
    </source>
</evidence>
<keyword evidence="3" id="KW-0347">Helicase</keyword>
<keyword evidence="4" id="KW-0067">ATP-binding</keyword>
<dbReference type="CDD" id="cd18025">
    <property type="entry name" value="DEXHc_DDX60"/>
    <property type="match status" value="1"/>
</dbReference>
<evidence type="ECO:0000313" key="9">
    <source>
        <dbReference type="Proteomes" id="UP000717328"/>
    </source>
</evidence>
<dbReference type="InterPro" id="IPR055124">
    <property type="entry name" value="PIN-like_DDX60"/>
</dbReference>
<dbReference type="PROSITE" id="PS51192">
    <property type="entry name" value="HELICASE_ATP_BIND_1"/>
    <property type="match status" value="1"/>
</dbReference>
<gene>
    <name evidence="8" type="ORF">H0H81_004426</name>
</gene>
<keyword evidence="9" id="KW-1185">Reference proteome</keyword>
<dbReference type="SMART" id="SM00487">
    <property type="entry name" value="DEXDc"/>
    <property type="match status" value="1"/>
</dbReference>
<dbReference type="InterPro" id="IPR052431">
    <property type="entry name" value="SKI2_subfamily_helicases"/>
</dbReference>
<dbReference type="PANTHER" id="PTHR44533:SF4">
    <property type="entry name" value="DEAD_H RNA HELICASE, PUTATIVE-RELATED"/>
    <property type="match status" value="1"/>
</dbReference>
<accession>A0A9P7GNM7</accession>
<dbReference type="Pfam" id="PF26076">
    <property type="entry name" value="WHD_DDX60"/>
    <property type="match status" value="1"/>
</dbReference>
<evidence type="ECO:0000256" key="5">
    <source>
        <dbReference type="SAM" id="MobiDB-lite"/>
    </source>
</evidence>
<dbReference type="FunFam" id="3.40.50.300:FF:001039">
    <property type="entry name" value="ATP-dependent RNA helicase DDX60"/>
    <property type="match status" value="1"/>
</dbReference>
<proteinExistence type="predicted"/>
<dbReference type="GO" id="GO:0016787">
    <property type="term" value="F:hydrolase activity"/>
    <property type="evidence" value="ECO:0007669"/>
    <property type="project" value="UniProtKB-KW"/>
</dbReference>
<evidence type="ECO:0000259" key="7">
    <source>
        <dbReference type="PROSITE" id="PS51194"/>
    </source>
</evidence>
<dbReference type="InterPro" id="IPR014001">
    <property type="entry name" value="Helicase_ATP-bd"/>
</dbReference>
<dbReference type="GO" id="GO:0004386">
    <property type="term" value="F:helicase activity"/>
    <property type="evidence" value="ECO:0007669"/>
    <property type="project" value="UniProtKB-KW"/>
</dbReference>
<dbReference type="GO" id="GO:0003676">
    <property type="term" value="F:nucleic acid binding"/>
    <property type="evidence" value="ECO:0007669"/>
    <property type="project" value="InterPro"/>
</dbReference>
<dbReference type="PANTHER" id="PTHR44533">
    <property type="entry name" value="DEAD/H RNA HELICASE, PUTATIVE-RELATED"/>
    <property type="match status" value="1"/>
</dbReference>
<dbReference type="OrthoDB" id="2320933at2759"/>
<evidence type="ECO:0000259" key="6">
    <source>
        <dbReference type="PROSITE" id="PS51192"/>
    </source>
</evidence>
<feature type="domain" description="Helicase ATP-binding" evidence="6">
    <location>
        <begin position="718"/>
        <end position="886"/>
    </location>
</feature>
<dbReference type="GO" id="GO:0005524">
    <property type="term" value="F:ATP binding"/>
    <property type="evidence" value="ECO:0007669"/>
    <property type="project" value="UniProtKB-KW"/>
</dbReference>
<name>A0A9P7GNM7_9AGAR</name>
<feature type="compositionally biased region" description="Polar residues" evidence="5">
    <location>
        <begin position="495"/>
        <end position="506"/>
    </location>
</feature>
<dbReference type="Pfam" id="PF00271">
    <property type="entry name" value="Helicase_C"/>
    <property type="match status" value="1"/>
</dbReference>
<evidence type="ECO:0000256" key="2">
    <source>
        <dbReference type="ARBA" id="ARBA00022801"/>
    </source>
</evidence>
<protein>
    <recommendedName>
        <fullName evidence="10">P-loop containing nucleoside triphosphate hydrolase protein</fullName>
    </recommendedName>
</protein>
<reference evidence="8" key="1">
    <citation type="submission" date="2021-02" db="EMBL/GenBank/DDBJ databases">
        <authorList>
            <person name="Nieuwenhuis M."/>
            <person name="Van De Peppel L.J.J."/>
        </authorList>
    </citation>
    <scope>NUCLEOTIDE SEQUENCE</scope>
    <source>
        <strain evidence="8">D49</strain>
    </source>
</reference>
<dbReference type="InterPro" id="IPR001650">
    <property type="entry name" value="Helicase_C-like"/>
</dbReference>
<evidence type="ECO:0000313" key="8">
    <source>
        <dbReference type="EMBL" id="KAG5652595.1"/>
    </source>
</evidence>
<feature type="region of interest" description="Disordered" evidence="5">
    <location>
        <begin position="495"/>
        <end position="517"/>
    </location>
</feature>
<dbReference type="SMART" id="SM00490">
    <property type="entry name" value="HELICc"/>
    <property type="match status" value="1"/>
</dbReference>
<dbReference type="Proteomes" id="UP000717328">
    <property type="component" value="Unassembled WGS sequence"/>
</dbReference>
<evidence type="ECO:0000256" key="1">
    <source>
        <dbReference type="ARBA" id="ARBA00022741"/>
    </source>
</evidence>
<comment type="caution">
    <text evidence="8">The sequence shown here is derived from an EMBL/GenBank/DDBJ whole genome shotgun (WGS) entry which is preliminary data.</text>
</comment>
<dbReference type="EMBL" id="JABCKI010000113">
    <property type="protein sequence ID" value="KAG5652595.1"/>
    <property type="molecule type" value="Genomic_DNA"/>
</dbReference>
<evidence type="ECO:0000256" key="3">
    <source>
        <dbReference type="ARBA" id="ARBA00022806"/>
    </source>
</evidence>
<dbReference type="Gene3D" id="3.40.50.300">
    <property type="entry name" value="P-loop containing nucleotide triphosphate hydrolases"/>
    <property type="match status" value="2"/>
</dbReference>
<feature type="compositionally biased region" description="Basic and acidic residues" evidence="5">
    <location>
        <begin position="1124"/>
        <end position="1137"/>
    </location>
</feature>
<dbReference type="PROSITE" id="PS51194">
    <property type="entry name" value="HELICASE_CTER"/>
    <property type="match status" value="1"/>
</dbReference>